<name>A0A6M8BDZ7_9CYAN</name>
<dbReference type="Gene3D" id="2.150.10.10">
    <property type="entry name" value="Serralysin-like metalloprotease, C-terminal"/>
    <property type="match status" value="1"/>
</dbReference>
<dbReference type="GO" id="GO:0005576">
    <property type="term" value="C:extracellular region"/>
    <property type="evidence" value="ECO:0007669"/>
    <property type="project" value="UniProtKB-SubCell"/>
</dbReference>
<dbReference type="InterPro" id="IPR001343">
    <property type="entry name" value="Hemolysn_Ca-bd"/>
</dbReference>
<sequence>MSTIITVTTTADSGAGSLRAAIAQATSGSTIRFASSLAGQTITLTSGQINIPAGKNLTIDGSTAPGLKISGNNKSRIFNLQSTSVQPTSLSVKNLTLINGFTTERGGAIATEHQGKLTLENVVFTNNVANKGGGAVFSAFEGSLTVTGSKFTGNRATAGNDERGAGAIAFWGPGPLTVRNSEFVNNQGINGGAINSLNGKLTIENSKFLNNSTTAAFYDTGKPNPFLRGFGGAIYTDRASSTSEASGFIRIVNSVFEGNKGKGEGGAAYLYTGKQDSVTITGSLFKDNAVTALPQGNGGNGGAIVVMSNDLNRGLTISNTAFVGNSATGQGGGIWTMKAPATITNSTFSGNSVTGRGPSNVGGGMALYNNATIVNTTIALNTAGWVGGGVSVAGGSTATLRNTVFFNNTAANGGNTWNIQQQSSGTFANGGGNLQFSTFAGGANSSNLVFSGIRIADPKLGGLQQMSDGFLLFHPLLEGSAAINAGVSSGAPTTDKLGRTRDSKIDIGAVEFGATGTVVNPPTEITGTAADDILLGTAGADVLRGEGGNDILLGRAGGDTLVGGAGADWFVYSAGRQGKALRQSLVTAPDRILDLNVLEGDRLVFDFDNNLTTLNRPKALFNAGNIRAKTLEDAVKLAYADKNQKRGGRQALKANEAVMFRWKQELYLSANNGTASFNAKDDLVVNLTTATLAEGHATLGALPVATYFA</sequence>
<dbReference type="InterPro" id="IPR059226">
    <property type="entry name" value="Choice_anch_Q_dom"/>
</dbReference>
<organism evidence="8 9">
    <name type="scientific">Thermoleptolyngbya sichuanensis A183</name>
    <dbReference type="NCBI Taxonomy" id="2737172"/>
    <lineage>
        <taxon>Bacteria</taxon>
        <taxon>Bacillati</taxon>
        <taxon>Cyanobacteriota</taxon>
        <taxon>Cyanophyceae</taxon>
        <taxon>Oculatellales</taxon>
        <taxon>Oculatellaceae</taxon>
        <taxon>Thermoleptolyngbya</taxon>
        <taxon>Thermoleptolyngbya sichuanensis</taxon>
    </lineage>
</organism>
<dbReference type="KEGG" id="theu:HPC62_21220"/>
<gene>
    <name evidence="8" type="ORF">HPC62_21220</name>
</gene>
<evidence type="ECO:0000256" key="4">
    <source>
        <dbReference type="ARBA" id="ARBA00022525"/>
    </source>
</evidence>
<dbReference type="PANTHER" id="PTHR11319:SF35">
    <property type="entry name" value="OUTER MEMBRANE PROTEIN PMPC-RELATED"/>
    <property type="match status" value="1"/>
</dbReference>
<evidence type="ECO:0000256" key="7">
    <source>
        <dbReference type="ARBA" id="ARBA00023237"/>
    </source>
</evidence>
<dbReference type="Pfam" id="PF02415">
    <property type="entry name" value="Chlam_PMP"/>
    <property type="match status" value="2"/>
</dbReference>
<dbReference type="RefSeq" id="WP_276568589.1">
    <property type="nucleotide sequence ID" value="NZ_CP053661.1"/>
</dbReference>
<evidence type="ECO:0000256" key="6">
    <source>
        <dbReference type="ARBA" id="ARBA00023136"/>
    </source>
</evidence>
<dbReference type="NCBIfam" id="NF041519">
    <property type="entry name" value="bluetail"/>
    <property type="match status" value="1"/>
</dbReference>
<dbReference type="InterPro" id="IPR003368">
    <property type="entry name" value="POMP_repeat"/>
</dbReference>
<keyword evidence="7" id="KW-0998">Cell outer membrane</keyword>
<dbReference type="SUPFAM" id="SSF51126">
    <property type="entry name" value="Pectin lyase-like"/>
    <property type="match status" value="2"/>
</dbReference>
<dbReference type="PANTHER" id="PTHR11319">
    <property type="entry name" value="G PROTEIN-COUPLED RECEPTOR-RELATED"/>
    <property type="match status" value="1"/>
</dbReference>
<dbReference type="SMART" id="SM00710">
    <property type="entry name" value="PbH1"/>
    <property type="match status" value="9"/>
</dbReference>
<dbReference type="InterPro" id="IPR011049">
    <property type="entry name" value="Serralysin-like_metalloprot_C"/>
</dbReference>
<keyword evidence="9" id="KW-1185">Reference proteome</keyword>
<dbReference type="Gene3D" id="2.160.20.10">
    <property type="entry name" value="Single-stranded right-handed beta-helix, Pectin lyase-like"/>
    <property type="match status" value="1"/>
</dbReference>
<protein>
    <submittedName>
        <fullName evidence="8">Calcium-binding protein</fullName>
    </submittedName>
</protein>
<dbReference type="EMBL" id="CP053661">
    <property type="protein sequence ID" value="QKD84362.1"/>
    <property type="molecule type" value="Genomic_DNA"/>
</dbReference>
<dbReference type="InterPro" id="IPR018511">
    <property type="entry name" value="Hemolysin-typ_Ca-bd_CS"/>
</dbReference>
<keyword evidence="6" id="KW-0472">Membrane</keyword>
<dbReference type="InterPro" id="IPR011050">
    <property type="entry name" value="Pectin_lyase_fold/virulence"/>
</dbReference>
<evidence type="ECO:0000313" key="9">
    <source>
        <dbReference type="Proteomes" id="UP000505210"/>
    </source>
</evidence>
<accession>A0A6M8BDZ7</accession>
<dbReference type="SUPFAM" id="SSF51120">
    <property type="entry name" value="beta-Roll"/>
    <property type="match status" value="1"/>
</dbReference>
<dbReference type="PROSITE" id="PS00330">
    <property type="entry name" value="HEMOLYSIN_CALCIUM"/>
    <property type="match status" value="1"/>
</dbReference>
<dbReference type="Proteomes" id="UP000505210">
    <property type="component" value="Chromosome"/>
</dbReference>
<dbReference type="AlphaFoldDB" id="A0A6M8BDZ7"/>
<dbReference type="InterPro" id="IPR012334">
    <property type="entry name" value="Pectin_lyas_fold"/>
</dbReference>
<dbReference type="InterPro" id="IPR048165">
    <property type="entry name" value="Bluetail_dom"/>
</dbReference>
<evidence type="ECO:0000256" key="3">
    <source>
        <dbReference type="ARBA" id="ARBA00004613"/>
    </source>
</evidence>
<evidence type="ECO:0000256" key="5">
    <source>
        <dbReference type="ARBA" id="ARBA00022729"/>
    </source>
</evidence>
<evidence type="ECO:0000256" key="2">
    <source>
        <dbReference type="ARBA" id="ARBA00004442"/>
    </source>
</evidence>
<dbReference type="GO" id="GO:0005509">
    <property type="term" value="F:calcium ion binding"/>
    <property type="evidence" value="ECO:0007669"/>
    <property type="project" value="InterPro"/>
</dbReference>
<keyword evidence="5" id="KW-0732">Signal</keyword>
<comment type="subcellular location">
    <subcellularLocation>
        <location evidence="1">Cell envelope</location>
    </subcellularLocation>
    <subcellularLocation>
        <location evidence="2">Cell outer membrane</location>
    </subcellularLocation>
    <subcellularLocation>
        <location evidence="3">Secreted</location>
    </subcellularLocation>
</comment>
<keyword evidence="4" id="KW-0964">Secreted</keyword>
<dbReference type="NCBIfam" id="NF041518">
    <property type="entry name" value="choice_anch_Q"/>
    <property type="match status" value="1"/>
</dbReference>
<dbReference type="InterPro" id="IPR006626">
    <property type="entry name" value="PbH1"/>
</dbReference>
<dbReference type="Pfam" id="PF00353">
    <property type="entry name" value="HemolysinCabind"/>
    <property type="match status" value="1"/>
</dbReference>
<dbReference type="GO" id="GO:0009279">
    <property type="term" value="C:cell outer membrane"/>
    <property type="evidence" value="ECO:0007669"/>
    <property type="project" value="UniProtKB-SubCell"/>
</dbReference>
<evidence type="ECO:0000256" key="1">
    <source>
        <dbReference type="ARBA" id="ARBA00004196"/>
    </source>
</evidence>
<reference evidence="8 9" key="1">
    <citation type="submission" date="2020-05" db="EMBL/GenBank/DDBJ databases">
        <title>Complete genome sequence of of a novel Thermoleptolyngbya strain isolated from hot springs of Ganzi, Sichuan China.</title>
        <authorList>
            <person name="Tang J."/>
            <person name="Daroch M."/>
            <person name="Li L."/>
            <person name="Waleron K."/>
            <person name="Waleron M."/>
            <person name="Waleron M."/>
        </authorList>
    </citation>
    <scope>NUCLEOTIDE SEQUENCE [LARGE SCALE GENOMIC DNA]</scope>
    <source>
        <strain evidence="8 9">PKUAC-SCTA183</strain>
    </source>
</reference>
<evidence type="ECO:0000313" key="8">
    <source>
        <dbReference type="EMBL" id="QKD84362.1"/>
    </source>
</evidence>
<proteinExistence type="predicted"/>